<evidence type="ECO:0000313" key="5">
    <source>
        <dbReference type="EMBL" id="MBE0346364.1"/>
    </source>
</evidence>
<dbReference type="Pfam" id="PF00171">
    <property type="entry name" value="Aldedh"/>
    <property type="match status" value="1"/>
</dbReference>
<comment type="caution">
    <text evidence="5">The sequence shown here is derived from an EMBL/GenBank/DDBJ whole genome shotgun (WGS) entry which is preliminary data.</text>
</comment>
<dbReference type="GO" id="GO:0004030">
    <property type="term" value="F:aldehyde dehydrogenase [NAD(P)+] activity"/>
    <property type="evidence" value="ECO:0007669"/>
    <property type="project" value="InterPro"/>
</dbReference>
<dbReference type="Proteomes" id="UP000660708">
    <property type="component" value="Unassembled WGS sequence"/>
</dbReference>
<proteinExistence type="inferred from homology"/>
<evidence type="ECO:0000256" key="1">
    <source>
        <dbReference type="ARBA" id="ARBA00009986"/>
    </source>
</evidence>
<feature type="domain" description="Aldehyde dehydrogenase" evidence="4">
    <location>
        <begin position="2"/>
        <end position="395"/>
    </location>
</feature>
<dbReference type="CDD" id="cd07100">
    <property type="entry name" value="ALDH_SSADH1_GabD1"/>
    <property type="match status" value="1"/>
</dbReference>
<keyword evidence="3" id="KW-0560">Oxidoreductase</keyword>
<dbReference type="InterPro" id="IPR016163">
    <property type="entry name" value="Ald_DH_C"/>
</dbReference>
<dbReference type="AlphaFoldDB" id="A0A8I0MWE5"/>
<comment type="similarity">
    <text evidence="1">Belongs to the aldehyde dehydrogenase family.</text>
</comment>
<dbReference type="InterPro" id="IPR016162">
    <property type="entry name" value="Ald_DH_N"/>
</dbReference>
<reference evidence="5 6" key="1">
    <citation type="submission" date="2015-06" db="EMBL/GenBank/DDBJ databases">
        <title>Genome sequence of Pseudoalteromonas peptidolytica.</title>
        <authorList>
            <person name="Xie B.-B."/>
            <person name="Rong J.-C."/>
            <person name="Qin Q.-L."/>
            <person name="Zhang Y.-Z."/>
        </authorList>
    </citation>
    <scope>NUCLEOTIDE SEQUENCE [LARGE SCALE GENOMIC DNA]</scope>
    <source>
        <strain evidence="5 6">F12-50-A1</strain>
    </source>
</reference>
<evidence type="ECO:0000259" key="4">
    <source>
        <dbReference type="Pfam" id="PF00171"/>
    </source>
</evidence>
<dbReference type="InterPro" id="IPR044148">
    <property type="entry name" value="ALDH_GabD1-like"/>
</dbReference>
<dbReference type="PANTHER" id="PTHR43217:SF1">
    <property type="entry name" value="SUCCINATE SEMIALDEHYDE DEHYDROGENASE [NAD(P)+] SAD"/>
    <property type="match status" value="1"/>
</dbReference>
<dbReference type="InterPro" id="IPR047110">
    <property type="entry name" value="GABD/Sad-like"/>
</dbReference>
<keyword evidence="2" id="KW-0521">NADP</keyword>
<dbReference type="PANTHER" id="PTHR43217">
    <property type="entry name" value="SUCCINATE SEMIALDEHYDE DEHYDROGENASE [NAD(P)+] SAD"/>
    <property type="match status" value="1"/>
</dbReference>
<gene>
    <name evidence="5" type="primary">gabD</name>
    <name evidence="5" type="ORF">PPEP_a3564</name>
</gene>
<dbReference type="Gene3D" id="3.40.605.10">
    <property type="entry name" value="Aldehyde Dehydrogenase, Chain A, domain 1"/>
    <property type="match status" value="1"/>
</dbReference>
<evidence type="ECO:0000256" key="3">
    <source>
        <dbReference type="ARBA" id="ARBA00023002"/>
    </source>
</evidence>
<evidence type="ECO:0000313" key="6">
    <source>
        <dbReference type="Proteomes" id="UP000660708"/>
    </source>
</evidence>
<dbReference type="InterPro" id="IPR015590">
    <property type="entry name" value="Aldehyde_DH_dom"/>
</dbReference>
<dbReference type="Gene3D" id="3.40.309.10">
    <property type="entry name" value="Aldehyde Dehydrogenase, Chain A, domain 2"/>
    <property type="match status" value="1"/>
</dbReference>
<dbReference type="InterPro" id="IPR016161">
    <property type="entry name" value="Ald_DH/histidinol_DH"/>
</dbReference>
<dbReference type="GO" id="GO:0004777">
    <property type="term" value="F:succinate-semialdehyde dehydrogenase (NAD+) activity"/>
    <property type="evidence" value="ECO:0007669"/>
    <property type="project" value="TreeGrafter"/>
</dbReference>
<organism evidence="5 6">
    <name type="scientific">Pseudoalteromonas peptidolytica F12-50-A1</name>
    <dbReference type="NCBI Taxonomy" id="1315280"/>
    <lineage>
        <taxon>Bacteria</taxon>
        <taxon>Pseudomonadati</taxon>
        <taxon>Pseudomonadota</taxon>
        <taxon>Gammaproteobacteria</taxon>
        <taxon>Alteromonadales</taxon>
        <taxon>Pseudoalteromonadaceae</taxon>
        <taxon>Pseudoalteromonas</taxon>
    </lineage>
</organism>
<protein>
    <submittedName>
        <fullName evidence="5">Succinate-semialdehyde dehydrogenase / glutarate-semialdehyde dehydrogenase</fullName>
    </submittedName>
</protein>
<name>A0A8I0MWE5_9GAMM</name>
<accession>A0A8I0MWE5</accession>
<keyword evidence="6" id="KW-1185">Reference proteome</keyword>
<sequence>MIEANSPKLVALMTEEMGKVTEQGKQEVALCAKICRYTAEQGESELQDEHRVFEQGHAIITYQPIGVILGIQPWNFPLYQVIRYSVSNVMAGNTTVMKHASNVFGMAKLIEELYLEAGFPKGCFQSLLIDGKTAGELIENQHIRGVTFTGSDKVGKQVAKRSAELSKKTVLELGSNDAFIVLADADIEKSVAACIQGRIVNNGETCVAAKRFIIVDEIYDQFREAFVSGFKQLKVGDPSAADTDLGPMARKDLRDELHQQVEASIDAGARCTLGGKIPKDKGFYYPVTILEDVKPGMPAYDELFGPVASLIRVKDEAEAMMVANDSRYGLGVGIFSKDTQHAMKLAIKEFDTGMVNINGYSLAQPNLPFGGVKDSGYGREHGGFGIKEFVNVKTVMVANAQ</sequence>
<evidence type="ECO:0000256" key="2">
    <source>
        <dbReference type="ARBA" id="ARBA00022857"/>
    </source>
</evidence>
<dbReference type="SUPFAM" id="SSF53720">
    <property type="entry name" value="ALDH-like"/>
    <property type="match status" value="1"/>
</dbReference>
<dbReference type="EMBL" id="AQHF01000021">
    <property type="protein sequence ID" value="MBE0346364.1"/>
    <property type="molecule type" value="Genomic_DNA"/>
</dbReference>